<keyword evidence="7" id="KW-0539">Nucleus</keyword>
<accession>A0A1Y2EJB5</accession>
<dbReference type="GeneID" id="63775365"/>
<evidence type="ECO:0000313" key="10">
    <source>
        <dbReference type="EMBL" id="ORY71557.1"/>
    </source>
</evidence>
<sequence length="302" mass="35227">MFVQPKQDSINRCHINTLIPTTPNTVSKQNNFINCKIMADHPSRRGGRYRDDRGSRRRDTRESDRYDDRRDRHHKSRSASPRRDRRDRHRSRSRDRRDRRPDQDRERPYERERELDQERHSRGSDRRRGSEPEPHRRADRQEAHSSRYRDARDDGIRPSKEIATPTRPAQSPSHNSPLPTRPKDRSRKSTPLSFKVGKNNEEPLREGETDLKVKAERFGEPATHSGGEAMNEDQAEDEDEDEIEIDGGVDMAAMMGFSSFDSTKGKKVKGNDVGAVRKEKKSEYRQYMNRVGGFNRPLSPGR</sequence>
<gene>
    <name evidence="10" type="ORF">BCR38DRAFT_417381</name>
</gene>
<evidence type="ECO:0000256" key="6">
    <source>
        <dbReference type="ARBA" id="ARBA00023187"/>
    </source>
</evidence>
<dbReference type="OrthoDB" id="21368at2759"/>
<dbReference type="GO" id="GO:0071011">
    <property type="term" value="C:precatalytic spliceosome"/>
    <property type="evidence" value="ECO:0007669"/>
    <property type="project" value="TreeGrafter"/>
</dbReference>
<keyword evidence="5" id="KW-0507">mRNA processing</keyword>
<dbReference type="PANTHER" id="PTHR31077:SF1">
    <property type="entry name" value="U4_U6.U5 SMALL NUCLEAR RIBONUCLEOPROTEIN 27 KDA PROTEIN"/>
    <property type="match status" value="1"/>
</dbReference>
<evidence type="ECO:0000256" key="4">
    <source>
        <dbReference type="ARBA" id="ARBA00011825"/>
    </source>
</evidence>
<organism evidence="10 11">
    <name type="scientific">Pseudomassariella vexata</name>
    <dbReference type="NCBI Taxonomy" id="1141098"/>
    <lineage>
        <taxon>Eukaryota</taxon>
        <taxon>Fungi</taxon>
        <taxon>Dikarya</taxon>
        <taxon>Ascomycota</taxon>
        <taxon>Pezizomycotina</taxon>
        <taxon>Sordariomycetes</taxon>
        <taxon>Xylariomycetidae</taxon>
        <taxon>Amphisphaeriales</taxon>
        <taxon>Pseudomassariaceae</taxon>
        <taxon>Pseudomassariella</taxon>
    </lineage>
</organism>
<feature type="compositionally biased region" description="Basic residues" evidence="8">
    <location>
        <begin position="83"/>
        <end position="94"/>
    </location>
</feature>
<keyword evidence="6" id="KW-0508">mRNA splicing</keyword>
<evidence type="ECO:0000256" key="2">
    <source>
        <dbReference type="ARBA" id="ARBA00004123"/>
    </source>
</evidence>
<feature type="compositionally biased region" description="Basic and acidic residues" evidence="8">
    <location>
        <begin position="38"/>
        <end position="70"/>
    </location>
</feature>
<evidence type="ECO:0000256" key="7">
    <source>
        <dbReference type="ARBA" id="ARBA00023242"/>
    </source>
</evidence>
<feature type="domain" description="U4/U6.U5 small nuclear ribonucleoprotein 27kDa protein" evidence="9">
    <location>
        <begin position="250"/>
        <end position="300"/>
    </location>
</feature>
<feature type="region of interest" description="Disordered" evidence="8">
    <location>
        <begin position="37"/>
        <end position="241"/>
    </location>
</feature>
<comment type="caution">
    <text evidence="10">The sequence shown here is derived from an EMBL/GenBank/DDBJ whole genome shotgun (WGS) entry which is preliminary data.</text>
</comment>
<feature type="compositionally biased region" description="Basic and acidic residues" evidence="8">
    <location>
        <begin position="198"/>
        <end position="219"/>
    </location>
</feature>
<name>A0A1Y2EJB5_9PEZI</name>
<dbReference type="AlphaFoldDB" id="A0A1Y2EJB5"/>
<feature type="compositionally biased region" description="Basic and acidic residues" evidence="8">
    <location>
        <begin position="95"/>
        <end position="160"/>
    </location>
</feature>
<comment type="function">
    <text evidence="1">May play a role in mRNA splicing.</text>
</comment>
<dbReference type="STRING" id="1141098.A0A1Y2EJB5"/>
<comment type="subunit">
    <text evidence="4">Part of a tri-snRNP complex.</text>
</comment>
<evidence type="ECO:0000256" key="1">
    <source>
        <dbReference type="ARBA" id="ARBA00003632"/>
    </source>
</evidence>
<evidence type="ECO:0000256" key="5">
    <source>
        <dbReference type="ARBA" id="ARBA00022664"/>
    </source>
</evidence>
<comment type="subcellular location">
    <subcellularLocation>
        <location evidence="2">Nucleus</location>
    </subcellularLocation>
</comment>
<comment type="similarity">
    <text evidence="3">Belongs to the SNUT3 family.</text>
</comment>
<dbReference type="RefSeq" id="XP_040721149.1">
    <property type="nucleotide sequence ID" value="XM_040859153.1"/>
</dbReference>
<evidence type="ECO:0000256" key="3">
    <source>
        <dbReference type="ARBA" id="ARBA00008218"/>
    </source>
</evidence>
<evidence type="ECO:0000256" key="8">
    <source>
        <dbReference type="SAM" id="MobiDB-lite"/>
    </source>
</evidence>
<reference evidence="10 11" key="1">
    <citation type="submission" date="2016-07" db="EMBL/GenBank/DDBJ databases">
        <title>Pervasive Adenine N6-methylation of Active Genes in Fungi.</title>
        <authorList>
            <consortium name="DOE Joint Genome Institute"/>
            <person name="Mondo S.J."/>
            <person name="Dannebaum R.O."/>
            <person name="Kuo R.C."/>
            <person name="Labutti K."/>
            <person name="Haridas S."/>
            <person name="Kuo A."/>
            <person name="Salamov A."/>
            <person name="Ahrendt S.R."/>
            <person name="Lipzen A."/>
            <person name="Sullivan W."/>
            <person name="Andreopoulos W.B."/>
            <person name="Clum A."/>
            <person name="Lindquist E."/>
            <person name="Daum C."/>
            <person name="Ramamoorthy G.K."/>
            <person name="Gryganskyi A."/>
            <person name="Culley D."/>
            <person name="Magnuson J.K."/>
            <person name="James T.Y."/>
            <person name="O'Malley M.A."/>
            <person name="Stajich J.E."/>
            <person name="Spatafora J.W."/>
            <person name="Visel A."/>
            <person name="Grigoriev I.V."/>
        </authorList>
    </citation>
    <scope>NUCLEOTIDE SEQUENCE [LARGE SCALE GENOMIC DNA]</scope>
    <source>
        <strain evidence="10 11">CBS 129021</strain>
    </source>
</reference>
<dbReference type="Proteomes" id="UP000193689">
    <property type="component" value="Unassembled WGS sequence"/>
</dbReference>
<proteinExistence type="inferred from homology"/>
<feature type="compositionally biased region" description="Acidic residues" evidence="8">
    <location>
        <begin position="230"/>
        <end position="241"/>
    </location>
</feature>
<dbReference type="InParanoid" id="A0A1Y2EJB5"/>
<dbReference type="GO" id="GO:0006397">
    <property type="term" value="P:mRNA processing"/>
    <property type="evidence" value="ECO:0007669"/>
    <property type="project" value="UniProtKB-KW"/>
</dbReference>
<dbReference type="GO" id="GO:0008380">
    <property type="term" value="P:RNA splicing"/>
    <property type="evidence" value="ECO:0007669"/>
    <property type="project" value="UniProtKB-KW"/>
</dbReference>
<protein>
    <recommendedName>
        <fullName evidence="9">U4/U6.U5 small nuclear ribonucleoprotein 27kDa protein domain-containing protein</fullName>
    </recommendedName>
</protein>
<dbReference type="PANTHER" id="PTHR31077">
    <property type="entry name" value="U4/U6.U5 SMALL NUCLEAR RIBONUCLEOPROTEIN 27 KDA PROTEIN"/>
    <property type="match status" value="1"/>
</dbReference>
<feature type="compositionally biased region" description="Polar residues" evidence="8">
    <location>
        <begin position="167"/>
        <end position="178"/>
    </location>
</feature>
<evidence type="ECO:0000259" key="9">
    <source>
        <dbReference type="Pfam" id="PF08648"/>
    </source>
</evidence>
<dbReference type="Pfam" id="PF08648">
    <property type="entry name" value="SNRNP27"/>
    <property type="match status" value="1"/>
</dbReference>
<evidence type="ECO:0000313" key="11">
    <source>
        <dbReference type="Proteomes" id="UP000193689"/>
    </source>
</evidence>
<dbReference type="EMBL" id="MCFJ01000001">
    <property type="protein sequence ID" value="ORY71557.1"/>
    <property type="molecule type" value="Genomic_DNA"/>
</dbReference>
<keyword evidence="11" id="KW-1185">Reference proteome</keyword>
<dbReference type="InterPro" id="IPR013957">
    <property type="entry name" value="SNRNP27"/>
</dbReference>